<reference evidence="6" key="1">
    <citation type="submission" date="2016-01" db="EMBL/GenBank/DDBJ databases">
        <authorList>
            <person name="Peeters C."/>
        </authorList>
    </citation>
    <scope>NUCLEOTIDE SEQUENCE [LARGE SCALE GENOMIC DNA]</scope>
    <source>
        <strain evidence="6">LMG 29323</strain>
    </source>
</reference>
<dbReference type="Gene3D" id="3.50.50.60">
    <property type="entry name" value="FAD/NAD(P)-binding domain"/>
    <property type="match status" value="1"/>
</dbReference>
<dbReference type="STRING" id="1777141.AWB80_07758"/>
<keyword evidence="7" id="KW-1185">Reference proteome</keyword>
<protein>
    <submittedName>
        <fullName evidence="6">Glucose-methanol-choline oxidoreductase</fullName>
    </submittedName>
</protein>
<sequence>MSDDPQHVPCGKHRRAPDVFRQGSWLPMREYEESDAVDFAIVGTGAGDGTLACRLAEKGFRVVAFDAGAWWRPLEEFASDEMHQSKLFWTDERICGGENPLKLGNNNSGKAVGGSTVHFAMVSLRFRPKWFKSRSVLGYGADWPLGWHEMWRYYAEVENALKISGPVKYPWGPKRPRYPYRPHELNAAALVLARGCEALGIDWTPTPLAIVSAPRGEAHPCVYRGFCVSGCATNAKQSALVNGYREPCVPARRFAISQWSGASSWATMAAQPASNTSAKDDGAFSAAQCGRRGLCDRDAATLVDVRDGSLSRRPREQLGPRRKESDGAVESGRVGHHGRGSELVQGAAFAFDDRALELPGHGQGFLRRLYKQVLSWWRNVEASRVNRPSLTCVAYGQRRMPLD</sequence>
<evidence type="ECO:0000313" key="6">
    <source>
        <dbReference type="EMBL" id="SAK99949.1"/>
    </source>
</evidence>
<gene>
    <name evidence="6" type="ORF">AWB80_07758</name>
</gene>
<comment type="similarity">
    <text evidence="1">Belongs to the GMC oxidoreductase family.</text>
</comment>
<dbReference type="EMBL" id="FCOE02000055">
    <property type="protein sequence ID" value="SAK99949.1"/>
    <property type="molecule type" value="Genomic_DNA"/>
</dbReference>
<dbReference type="Proteomes" id="UP000054911">
    <property type="component" value="Unassembled WGS sequence"/>
</dbReference>
<dbReference type="PANTHER" id="PTHR46056">
    <property type="entry name" value="LONG-CHAIN-ALCOHOL OXIDASE"/>
    <property type="match status" value="1"/>
</dbReference>
<feature type="compositionally biased region" description="Basic and acidic residues" evidence="5">
    <location>
        <begin position="306"/>
        <end position="326"/>
    </location>
</feature>
<feature type="region of interest" description="Disordered" evidence="5">
    <location>
        <begin position="306"/>
        <end position="339"/>
    </location>
</feature>
<proteinExistence type="inferred from homology"/>
<dbReference type="AlphaFoldDB" id="A0A158DZB1"/>
<accession>A0A158DZB1</accession>
<comment type="caution">
    <text evidence="6">The sequence shown here is derived from an EMBL/GenBank/DDBJ whole genome shotgun (WGS) entry which is preliminary data.</text>
</comment>
<evidence type="ECO:0000256" key="4">
    <source>
        <dbReference type="ARBA" id="ARBA00023002"/>
    </source>
</evidence>
<keyword evidence="4" id="KW-0560">Oxidoreductase</keyword>
<evidence type="ECO:0000256" key="5">
    <source>
        <dbReference type="SAM" id="MobiDB-lite"/>
    </source>
</evidence>
<evidence type="ECO:0000256" key="2">
    <source>
        <dbReference type="ARBA" id="ARBA00022630"/>
    </source>
</evidence>
<name>A0A158DZB1_9BURK</name>
<dbReference type="GO" id="GO:0016491">
    <property type="term" value="F:oxidoreductase activity"/>
    <property type="evidence" value="ECO:0007669"/>
    <property type="project" value="UniProtKB-KW"/>
</dbReference>
<evidence type="ECO:0000256" key="1">
    <source>
        <dbReference type="ARBA" id="ARBA00010790"/>
    </source>
</evidence>
<organism evidence="6 7">
    <name type="scientific">Caballeronia pedi</name>
    <dbReference type="NCBI Taxonomy" id="1777141"/>
    <lineage>
        <taxon>Bacteria</taxon>
        <taxon>Pseudomonadati</taxon>
        <taxon>Pseudomonadota</taxon>
        <taxon>Betaproteobacteria</taxon>
        <taxon>Burkholderiales</taxon>
        <taxon>Burkholderiaceae</taxon>
        <taxon>Caballeronia</taxon>
    </lineage>
</organism>
<dbReference type="PANTHER" id="PTHR46056:SF12">
    <property type="entry name" value="LONG-CHAIN-ALCOHOL OXIDASE"/>
    <property type="match status" value="1"/>
</dbReference>
<evidence type="ECO:0000313" key="7">
    <source>
        <dbReference type="Proteomes" id="UP000054911"/>
    </source>
</evidence>
<keyword evidence="2" id="KW-0285">Flavoprotein</keyword>
<dbReference type="InterPro" id="IPR036188">
    <property type="entry name" value="FAD/NAD-bd_sf"/>
</dbReference>
<evidence type="ECO:0000256" key="3">
    <source>
        <dbReference type="ARBA" id="ARBA00022827"/>
    </source>
</evidence>
<keyword evidence="3" id="KW-0274">FAD</keyword>
<dbReference type="SUPFAM" id="SSF51905">
    <property type="entry name" value="FAD/NAD(P)-binding domain"/>
    <property type="match status" value="1"/>
</dbReference>